<dbReference type="SUPFAM" id="SSF110391">
    <property type="entry name" value="GlpP-like"/>
    <property type="match status" value="1"/>
</dbReference>
<dbReference type="PANTHER" id="PTHR35787:SF1">
    <property type="entry name" value="GLYCEROL UPTAKE OPERON ANTITERMINATOR REGULATORY PROTEIN"/>
    <property type="match status" value="1"/>
</dbReference>
<accession>M1MDX0</accession>
<dbReference type="AlphaFoldDB" id="M1MDX0"/>
<name>M1MDX0_9CLOT</name>
<gene>
    <name evidence="1" type="primary">glpP</name>
    <name evidence="1" type="ORF">Cspa_c08060</name>
</gene>
<dbReference type="eggNOG" id="COG1954">
    <property type="taxonomic scope" value="Bacteria"/>
</dbReference>
<reference evidence="1 2" key="1">
    <citation type="submission" date="2013-02" db="EMBL/GenBank/DDBJ databases">
        <title>Genome sequence of Clostridium saccharoperbutylacetonicum N1-4(HMT).</title>
        <authorList>
            <person name="Poehlein A."/>
            <person name="Daniel R."/>
        </authorList>
    </citation>
    <scope>NUCLEOTIDE SEQUENCE [LARGE SCALE GENOMIC DNA]</scope>
    <source>
        <strain evidence="2">N1-4(HMT)</strain>
    </source>
</reference>
<dbReference type="STRING" id="36745.CLSAP_08460"/>
<dbReference type="Pfam" id="PF04309">
    <property type="entry name" value="G3P_antiterm"/>
    <property type="match status" value="1"/>
</dbReference>
<dbReference type="PIRSF" id="PIRSF016897">
    <property type="entry name" value="GlpP"/>
    <property type="match status" value="1"/>
</dbReference>
<dbReference type="EMBL" id="CP004121">
    <property type="protein sequence ID" value="AGF54583.1"/>
    <property type="molecule type" value="Genomic_DNA"/>
</dbReference>
<proteinExistence type="predicted"/>
<evidence type="ECO:0000313" key="1">
    <source>
        <dbReference type="EMBL" id="AGF54583.1"/>
    </source>
</evidence>
<dbReference type="InterPro" id="IPR013785">
    <property type="entry name" value="Aldolase_TIM"/>
</dbReference>
<dbReference type="GO" id="GO:0006071">
    <property type="term" value="P:glycerol metabolic process"/>
    <property type="evidence" value="ECO:0007669"/>
    <property type="project" value="InterPro"/>
</dbReference>
<dbReference type="GO" id="GO:0006355">
    <property type="term" value="P:regulation of DNA-templated transcription"/>
    <property type="evidence" value="ECO:0007669"/>
    <property type="project" value="InterPro"/>
</dbReference>
<protein>
    <submittedName>
        <fullName evidence="1">Glycerol-3-phosphate responsive antiterminator GlpP</fullName>
    </submittedName>
</protein>
<keyword evidence="2" id="KW-1185">Reference proteome</keyword>
<dbReference type="InterPro" id="IPR006699">
    <property type="entry name" value="GlpP"/>
</dbReference>
<dbReference type="PATRIC" id="fig|931276.5.peg.761"/>
<dbReference type="HOGENOM" id="CLU_111516_0_2_9"/>
<dbReference type="PANTHER" id="PTHR35787">
    <property type="entry name" value="GLYCEROL UPTAKE OPERON ANTITERMINATOR REGULATORY PROTEIN"/>
    <property type="match status" value="1"/>
</dbReference>
<dbReference type="KEGG" id="csr:Cspa_c08060"/>
<dbReference type="Proteomes" id="UP000011728">
    <property type="component" value="Chromosome"/>
</dbReference>
<sequence length="206" mass="22912">MTLDNNYVILKCKENNYIGVRMNIKDLLEKNPVIAAVKNEEQLELAVNSEAEIIFVLFGDVMNVKEISNVIASKNKIGIIHIDLVEGFTNKEVVIRYIKEETKFSGIISTKPQVVKLAKKYNLLGVQRVFVFDTLSLNNVKNHMISECDAVEVLPGIIPKVLGIIADHCNKPVVAGGLIETKEEVIQALNSGATCVSTTKKEIWEM</sequence>
<evidence type="ECO:0000313" key="2">
    <source>
        <dbReference type="Proteomes" id="UP000011728"/>
    </source>
</evidence>
<dbReference type="Gene3D" id="3.20.20.70">
    <property type="entry name" value="Aldolase class I"/>
    <property type="match status" value="1"/>
</dbReference>
<organism evidence="1 2">
    <name type="scientific">Clostridium saccharoperbutylacetonicum N1-4(HMT)</name>
    <dbReference type="NCBI Taxonomy" id="931276"/>
    <lineage>
        <taxon>Bacteria</taxon>
        <taxon>Bacillati</taxon>
        <taxon>Bacillota</taxon>
        <taxon>Clostridia</taxon>
        <taxon>Eubacteriales</taxon>
        <taxon>Clostridiaceae</taxon>
        <taxon>Clostridium</taxon>
    </lineage>
</organism>